<reference evidence="12" key="1">
    <citation type="submission" date="2022-07" db="EMBL/GenBank/DDBJ databases">
        <authorList>
            <person name="Trinca V."/>
            <person name="Uliana J.V.C."/>
            <person name="Torres T.T."/>
            <person name="Ward R.J."/>
            <person name="Monesi N."/>
        </authorList>
    </citation>
    <scope>NUCLEOTIDE SEQUENCE</scope>
    <source>
        <strain evidence="12">HSMRA1968</strain>
        <tissue evidence="12">Whole embryos</tissue>
    </source>
</reference>
<keyword evidence="10" id="KW-0408">Iron</keyword>
<name>A0A9Q0S978_9DIPT</name>
<dbReference type="InterPro" id="IPR019791">
    <property type="entry name" value="Haem_peroxidase_animal"/>
</dbReference>
<feature type="binding site" description="axial binding residue" evidence="10">
    <location>
        <position position="1073"/>
    </location>
    <ligand>
        <name>heme b</name>
        <dbReference type="ChEBI" id="CHEBI:60344"/>
    </ligand>
    <ligandPart>
        <name>Fe</name>
        <dbReference type="ChEBI" id="CHEBI:18248"/>
    </ligandPart>
</feature>
<dbReference type="Gene3D" id="1.10.640.10">
    <property type="entry name" value="Haem peroxidase domain superfamily, animal type"/>
    <property type="match status" value="2"/>
</dbReference>
<keyword evidence="8" id="KW-1015">Disulfide bond</keyword>
<dbReference type="Proteomes" id="UP001151699">
    <property type="component" value="Chromosome A"/>
</dbReference>
<keyword evidence="9" id="KW-0325">Glycoprotein</keyword>
<organism evidence="12 13">
    <name type="scientific">Pseudolycoriella hygida</name>
    <dbReference type="NCBI Taxonomy" id="35572"/>
    <lineage>
        <taxon>Eukaryota</taxon>
        <taxon>Metazoa</taxon>
        <taxon>Ecdysozoa</taxon>
        <taxon>Arthropoda</taxon>
        <taxon>Hexapoda</taxon>
        <taxon>Insecta</taxon>
        <taxon>Pterygota</taxon>
        <taxon>Neoptera</taxon>
        <taxon>Endopterygota</taxon>
        <taxon>Diptera</taxon>
        <taxon>Nematocera</taxon>
        <taxon>Sciaroidea</taxon>
        <taxon>Sciaridae</taxon>
        <taxon>Pseudolycoriella</taxon>
    </lineage>
</organism>
<evidence type="ECO:0000256" key="3">
    <source>
        <dbReference type="ARBA" id="ARBA00012313"/>
    </source>
</evidence>
<evidence type="ECO:0000256" key="9">
    <source>
        <dbReference type="ARBA" id="ARBA00023180"/>
    </source>
</evidence>
<evidence type="ECO:0000256" key="6">
    <source>
        <dbReference type="ARBA" id="ARBA00022723"/>
    </source>
</evidence>
<dbReference type="GO" id="GO:0006979">
    <property type="term" value="P:response to oxidative stress"/>
    <property type="evidence" value="ECO:0007669"/>
    <property type="project" value="InterPro"/>
</dbReference>
<evidence type="ECO:0000256" key="11">
    <source>
        <dbReference type="SAM" id="SignalP"/>
    </source>
</evidence>
<dbReference type="FunFam" id="1.10.640.10:FF:000007">
    <property type="entry name" value="Peroxidase mlt-7"/>
    <property type="match status" value="1"/>
</dbReference>
<keyword evidence="7 11" id="KW-0732">Signal</keyword>
<dbReference type="GO" id="GO:0020037">
    <property type="term" value="F:heme binding"/>
    <property type="evidence" value="ECO:0007669"/>
    <property type="project" value="InterPro"/>
</dbReference>
<keyword evidence="4" id="KW-0964">Secreted</keyword>
<evidence type="ECO:0000256" key="1">
    <source>
        <dbReference type="ARBA" id="ARBA00000189"/>
    </source>
</evidence>
<evidence type="ECO:0000256" key="4">
    <source>
        <dbReference type="ARBA" id="ARBA00022525"/>
    </source>
</evidence>
<keyword evidence="10" id="KW-0349">Heme</keyword>
<dbReference type="PANTHER" id="PTHR11475:SF4">
    <property type="entry name" value="CHORION PEROXIDASE"/>
    <property type="match status" value="1"/>
</dbReference>
<evidence type="ECO:0000256" key="5">
    <source>
        <dbReference type="ARBA" id="ARBA00022559"/>
    </source>
</evidence>
<dbReference type="OrthoDB" id="823504at2759"/>
<evidence type="ECO:0000256" key="2">
    <source>
        <dbReference type="ARBA" id="ARBA00004613"/>
    </source>
</evidence>
<dbReference type="GO" id="GO:0005576">
    <property type="term" value="C:extracellular region"/>
    <property type="evidence" value="ECO:0007669"/>
    <property type="project" value="UniProtKB-SubCell"/>
</dbReference>
<dbReference type="SUPFAM" id="SSF48113">
    <property type="entry name" value="Heme-dependent peroxidases"/>
    <property type="match status" value="2"/>
</dbReference>
<evidence type="ECO:0000256" key="7">
    <source>
        <dbReference type="ARBA" id="ARBA00022729"/>
    </source>
</evidence>
<accession>A0A9Q0S978</accession>
<keyword evidence="5 12" id="KW-0575">Peroxidase</keyword>
<feature type="signal peptide" evidence="11">
    <location>
        <begin position="1"/>
        <end position="22"/>
    </location>
</feature>
<comment type="caution">
    <text evidence="12">The sequence shown here is derived from an EMBL/GenBank/DDBJ whole genome shotgun (WGS) entry which is preliminary data.</text>
</comment>
<comment type="catalytic activity">
    <reaction evidence="1">
        <text>2 a phenolic donor + H2O2 = 2 a phenolic radical donor + 2 H2O</text>
        <dbReference type="Rhea" id="RHEA:56136"/>
        <dbReference type="ChEBI" id="CHEBI:15377"/>
        <dbReference type="ChEBI" id="CHEBI:16240"/>
        <dbReference type="ChEBI" id="CHEBI:139520"/>
        <dbReference type="ChEBI" id="CHEBI:139521"/>
        <dbReference type="EC" id="1.11.1.7"/>
    </reaction>
</comment>
<gene>
    <name evidence="12" type="primary">Pxd_0</name>
    <name evidence="12" type="ORF">Bhyg_03959</name>
</gene>
<dbReference type="Pfam" id="PF03098">
    <property type="entry name" value="An_peroxidase"/>
    <property type="match status" value="2"/>
</dbReference>
<keyword evidence="13" id="KW-1185">Reference proteome</keyword>
<evidence type="ECO:0000313" key="13">
    <source>
        <dbReference type="Proteomes" id="UP001151699"/>
    </source>
</evidence>
<dbReference type="InterPro" id="IPR037120">
    <property type="entry name" value="Haem_peroxidase_sf_animal"/>
</dbReference>
<comment type="subcellular location">
    <subcellularLocation>
        <location evidence="2">Secreted</location>
    </subcellularLocation>
</comment>
<dbReference type="InterPro" id="IPR010255">
    <property type="entry name" value="Haem_peroxidase_sf"/>
</dbReference>
<dbReference type="EMBL" id="WJQU01000001">
    <property type="protein sequence ID" value="KAJ6648728.1"/>
    <property type="molecule type" value="Genomic_DNA"/>
</dbReference>
<dbReference type="GO" id="GO:0046872">
    <property type="term" value="F:metal ion binding"/>
    <property type="evidence" value="ECO:0007669"/>
    <property type="project" value="UniProtKB-KW"/>
</dbReference>
<dbReference type="EC" id="1.11.1.7" evidence="3"/>
<keyword evidence="5 12" id="KW-0560">Oxidoreductase</keyword>
<feature type="chain" id="PRO_5040192315" description="peroxidase" evidence="11">
    <location>
        <begin position="23"/>
        <end position="1315"/>
    </location>
</feature>
<evidence type="ECO:0000313" key="12">
    <source>
        <dbReference type="EMBL" id="KAJ6648728.1"/>
    </source>
</evidence>
<evidence type="ECO:0000256" key="8">
    <source>
        <dbReference type="ARBA" id="ARBA00023157"/>
    </source>
</evidence>
<dbReference type="PRINTS" id="PR00457">
    <property type="entry name" value="ANPEROXIDASE"/>
</dbReference>
<dbReference type="GO" id="GO:0140825">
    <property type="term" value="F:lactoperoxidase activity"/>
    <property type="evidence" value="ECO:0007669"/>
    <property type="project" value="UniProtKB-EC"/>
</dbReference>
<keyword evidence="6 10" id="KW-0479">Metal-binding</keyword>
<evidence type="ECO:0000256" key="10">
    <source>
        <dbReference type="PIRSR" id="PIRSR619791-2"/>
    </source>
</evidence>
<proteinExistence type="predicted"/>
<dbReference type="PANTHER" id="PTHR11475">
    <property type="entry name" value="OXIDASE/PEROXIDASE"/>
    <property type="match status" value="1"/>
</dbReference>
<sequence>MVLQTEFLKVGAFLLMIASSTSDQKDRVANSCNSYKWKMRQVNKDIALSDAYNYFLEQIGFLKQHSVFGVDDYDECADIQVHNAKIHTAGAQRFKKENNLSAEEYESLARRCKDFGNFSNNCMQMSAATVHPKYRSIDGRGNNLKNPNWGASNTPFSRFGSKNYEDGIYEIKKSVTGSDLPTARLIVEEVLTKAVRTRPSSTLTYNTLATLIILFVTHDLHHQVPMQPNSADKEILCCQHDRRNTLPSFLSNSACLPIEIHKNDSFYKNGKIGCLNMVRSQIGGFDVQAGEILNQATAYMDLSLIYGHHESETNQIRLFEGGKLRVGKNSILPVDSKGKYLKPMYRFIAIPMASIFPAIFIRNHNHLAKRLSALNPHWTDEIIFQEARRINIANFQYNLINAKSIEKVFERPVNEKYSNSRNAGTFIEFPFTYRGTHFYLQEEMEFRNENYTITKKVRHSDAIGRIDLLEKNFEDAIRGVSCQFPNVGQYSDEILHRIEKDKNGYGTDLISTDIQRSRDHGIPSFVEIRKKCKLTPEINSFDDFKLIFNPKNVDLLKKVYKSYKDVEFYVGGMLEAFESVGDPLAGPTFGCIIGENYNNVMGGDIYYYSHPENPYPMTKEQIVAIEKYSFPNLFCTNSALKETLKFWSYAPHAMNPNVDCKNYPPMDFCNSYKLVMWRANNDIALSDAYNNVLEQIGFVTPHSVFGVDDYDECADIQVHNAKIHTVGAQKFKKENNLSVEEYESLARHCKDYGNFPNNCMQMSAATVHPKYRPINGRGNNLKNPNWGMSNTPFSRFGSRNYEDGIYEIKKSVTGSDLPNARLIVEEVLTKAVRSEPPSLMLNTLAILAVLFATHDLHYQVPMQPKSGDKEILCCQHDRRNTLPSSLSNSACLPIEIHKNDSFYKNGKIGCLNMVRSQIGEFDAQAGEILNQATSYLDLSLIYGNHESETNQIRLFEGGKFRMGKNNVLPVDSKGKYLKSMYRFIAVPIASILPSIFARNHNDLATRLAKLNPHWTDETIFQEARRINIANFQYNLITAKTIERVFHKPVNESYSDLRNAGTSIEFAISYRAAHYYLQGEMEFRNENYTITKKVRHSDAINHIDLLENNYEDACRGVVFQPVNVGPYSDEILNRIAKDGNGYGTDLVSIDIQRARDHGVPSFVEIRKKCKLTPEINSFDDFKLIIDPKNVDLLKKVYKSYKDVEFYVGGILELFASVANPLAGPTFGCVIGENYRNTMGGDIYFFTHPENPHPMTTAQIDAISKYSFSNLLCTNIGYKETLKLWAYTPHPVNPTVDCKYFPPMDLSAWEESIGTTN</sequence>
<protein>
    <recommendedName>
        <fullName evidence="3">peroxidase</fullName>
        <ecNumber evidence="3">1.11.1.7</ecNumber>
    </recommendedName>
</protein>
<dbReference type="PROSITE" id="PS50292">
    <property type="entry name" value="PEROXIDASE_3"/>
    <property type="match status" value="2"/>
</dbReference>